<keyword evidence="7" id="KW-1185">Reference proteome</keyword>
<dbReference type="InterPro" id="IPR023262">
    <property type="entry name" value="AROS"/>
</dbReference>
<comment type="similarity">
    <text evidence="2">Belongs to the AROS family.</text>
</comment>
<comment type="subcellular location">
    <subcellularLocation>
        <location evidence="1">Nucleus</location>
        <location evidence="1">Nucleolus</location>
    </subcellularLocation>
</comment>
<evidence type="ECO:0000313" key="6">
    <source>
        <dbReference type="EMBL" id="KAJ8978134.1"/>
    </source>
</evidence>
<accession>A0ABQ9JJP0</accession>
<keyword evidence="4" id="KW-0539">Nucleus</keyword>
<evidence type="ECO:0000256" key="4">
    <source>
        <dbReference type="ARBA" id="ARBA00023242"/>
    </source>
</evidence>
<dbReference type="PANTHER" id="PTHR31454">
    <property type="entry name" value="ACTIVE REGULATOR OF SIRT1"/>
    <property type="match status" value="1"/>
</dbReference>
<gene>
    <name evidence="6" type="ORF">NQ317_014189</name>
</gene>
<dbReference type="Proteomes" id="UP001162164">
    <property type="component" value="Unassembled WGS sequence"/>
</dbReference>
<name>A0ABQ9JJP0_9CUCU</name>
<evidence type="ECO:0000256" key="5">
    <source>
        <dbReference type="ARBA" id="ARBA00032748"/>
    </source>
</evidence>
<sequence>MSASLVRKGLEIVDPENCKNTGHKKKKKKQEVFGLIPDNHKYVAKIKANSASKVNLLSTSTKLTITEARKKIKSKEDILKRKLTKIRTYKKIIERGVTKRPVHIVGKSKKKKDKKTAFTEEDFRKFEEEYLNE</sequence>
<evidence type="ECO:0000256" key="2">
    <source>
        <dbReference type="ARBA" id="ARBA00007318"/>
    </source>
</evidence>
<dbReference type="PRINTS" id="PR02029">
    <property type="entry name" value="ACTREGSIRT1"/>
</dbReference>
<dbReference type="PANTHER" id="PTHR31454:SF2">
    <property type="entry name" value="ACTIVE REGULATOR OF SIRT1"/>
    <property type="match status" value="1"/>
</dbReference>
<reference evidence="6" key="1">
    <citation type="journal article" date="2023" name="Insect Mol. Biol.">
        <title>Genome sequencing provides insights into the evolution of gene families encoding plant cell wall-degrading enzymes in longhorned beetles.</title>
        <authorList>
            <person name="Shin N.R."/>
            <person name="Okamura Y."/>
            <person name="Kirsch R."/>
            <person name="Pauchet Y."/>
        </authorList>
    </citation>
    <scope>NUCLEOTIDE SEQUENCE</scope>
    <source>
        <strain evidence="6">MMC_N1</strain>
    </source>
</reference>
<evidence type="ECO:0000256" key="1">
    <source>
        <dbReference type="ARBA" id="ARBA00004604"/>
    </source>
</evidence>
<evidence type="ECO:0000313" key="7">
    <source>
        <dbReference type="Proteomes" id="UP001162164"/>
    </source>
</evidence>
<dbReference type="EMBL" id="JAPWTJ010000471">
    <property type="protein sequence ID" value="KAJ8978134.1"/>
    <property type="molecule type" value="Genomic_DNA"/>
</dbReference>
<organism evidence="6 7">
    <name type="scientific">Molorchus minor</name>
    <dbReference type="NCBI Taxonomy" id="1323400"/>
    <lineage>
        <taxon>Eukaryota</taxon>
        <taxon>Metazoa</taxon>
        <taxon>Ecdysozoa</taxon>
        <taxon>Arthropoda</taxon>
        <taxon>Hexapoda</taxon>
        <taxon>Insecta</taxon>
        <taxon>Pterygota</taxon>
        <taxon>Neoptera</taxon>
        <taxon>Endopterygota</taxon>
        <taxon>Coleoptera</taxon>
        <taxon>Polyphaga</taxon>
        <taxon>Cucujiformia</taxon>
        <taxon>Chrysomeloidea</taxon>
        <taxon>Cerambycidae</taxon>
        <taxon>Lamiinae</taxon>
        <taxon>Monochamini</taxon>
        <taxon>Molorchus</taxon>
    </lineage>
</organism>
<protein>
    <recommendedName>
        <fullName evidence="3">Active regulator of SIRT1</fullName>
    </recommendedName>
    <alternativeName>
        <fullName evidence="5">40S ribosomal protein S19-binding protein 1</fullName>
    </alternativeName>
</protein>
<evidence type="ECO:0000256" key="3">
    <source>
        <dbReference type="ARBA" id="ARBA00016855"/>
    </source>
</evidence>
<comment type="caution">
    <text evidence="6">The sequence shown here is derived from an EMBL/GenBank/DDBJ whole genome shotgun (WGS) entry which is preliminary data.</text>
</comment>
<dbReference type="Pfam" id="PF15684">
    <property type="entry name" value="AROS"/>
    <property type="match status" value="1"/>
</dbReference>
<proteinExistence type="inferred from homology"/>